<dbReference type="Proteomes" id="UP000033907">
    <property type="component" value="Unassembled WGS sequence"/>
</dbReference>
<name>A0A0G1EN60_9BACT</name>
<dbReference type="Pfam" id="PF20803">
    <property type="entry name" value="PaaX_M"/>
    <property type="match status" value="1"/>
</dbReference>
<dbReference type="AlphaFoldDB" id="A0A0G1EN60"/>
<evidence type="ECO:0000313" key="3">
    <source>
        <dbReference type="Proteomes" id="UP000033907"/>
    </source>
</evidence>
<comment type="caution">
    <text evidence="2">The sequence shown here is derived from an EMBL/GenBank/DDBJ whole genome shotgun (WGS) entry which is preliminary data.</text>
</comment>
<gene>
    <name evidence="2" type="ORF">UV91_C0006G0049</name>
</gene>
<dbReference type="InterPro" id="IPR048846">
    <property type="entry name" value="PaaX-like_central"/>
</dbReference>
<sequence length="164" mass="19455">MNLSEKILELLLKPRLRYKGVLVSLFGLPAFSPYKKQSIRNAVYKLRKKNYILQGENRAIISLAGRKYIERKLHSMKSFSSCFPKDAPKNLIVMYDIPQNKKAEREWLRFHLRKFGYEMIHKSVWVGPSPLPEEFISYIKRIRLQRHLKALRLAKSYQITSFNL</sequence>
<reference evidence="2 3" key="1">
    <citation type="journal article" date="2015" name="Nature">
        <title>rRNA introns, odd ribosomes, and small enigmatic genomes across a large radiation of phyla.</title>
        <authorList>
            <person name="Brown C.T."/>
            <person name="Hug L.A."/>
            <person name="Thomas B.C."/>
            <person name="Sharon I."/>
            <person name="Castelle C.J."/>
            <person name="Singh A."/>
            <person name="Wilkins M.J."/>
            <person name="Williams K.H."/>
            <person name="Banfield J.F."/>
        </authorList>
    </citation>
    <scope>NUCLEOTIDE SEQUENCE [LARGE SCALE GENOMIC DNA]</scope>
</reference>
<feature type="domain" description="Transcriptional repressor PaaX-like central Cas2-like" evidence="1">
    <location>
        <begin position="92"/>
        <end position="152"/>
    </location>
</feature>
<protein>
    <recommendedName>
        <fullName evidence="1">Transcriptional repressor PaaX-like central Cas2-like domain-containing protein</fullName>
    </recommendedName>
</protein>
<organism evidence="2 3">
    <name type="scientific">Candidatus Nomurabacteria bacterium GW2011_GWF2_43_24</name>
    <dbReference type="NCBI Taxonomy" id="1618778"/>
    <lineage>
        <taxon>Bacteria</taxon>
        <taxon>Candidatus Nomuraibacteriota</taxon>
    </lineage>
</organism>
<dbReference type="EMBL" id="LCGH01000006">
    <property type="protein sequence ID" value="KKT11420.1"/>
    <property type="molecule type" value="Genomic_DNA"/>
</dbReference>
<evidence type="ECO:0000259" key="1">
    <source>
        <dbReference type="Pfam" id="PF20803"/>
    </source>
</evidence>
<proteinExistence type="predicted"/>
<evidence type="ECO:0000313" key="2">
    <source>
        <dbReference type="EMBL" id="KKT11420.1"/>
    </source>
</evidence>
<dbReference type="SUPFAM" id="SSF143430">
    <property type="entry name" value="TTP0101/SSO1404-like"/>
    <property type="match status" value="1"/>
</dbReference>
<accession>A0A0G1EN60</accession>